<dbReference type="Proteomes" id="UP001158067">
    <property type="component" value="Unassembled WGS sequence"/>
</dbReference>
<dbReference type="RefSeq" id="WP_283434361.1">
    <property type="nucleotide sequence ID" value="NZ_FXUG01000013.1"/>
</dbReference>
<organism evidence="5 6">
    <name type="scientific">Neorhodopirellula lusitana</name>
    <dbReference type="NCBI Taxonomy" id="445327"/>
    <lineage>
        <taxon>Bacteria</taxon>
        <taxon>Pseudomonadati</taxon>
        <taxon>Planctomycetota</taxon>
        <taxon>Planctomycetia</taxon>
        <taxon>Pirellulales</taxon>
        <taxon>Pirellulaceae</taxon>
        <taxon>Neorhodopirellula</taxon>
    </lineage>
</organism>
<dbReference type="Gene3D" id="3.40.50.300">
    <property type="entry name" value="P-loop containing nucleotide triphosphate hydrolases"/>
    <property type="match status" value="1"/>
</dbReference>
<dbReference type="PROSITE" id="PS00211">
    <property type="entry name" value="ABC_TRANSPORTER_1"/>
    <property type="match status" value="1"/>
</dbReference>
<dbReference type="InterPro" id="IPR027417">
    <property type="entry name" value="P-loop_NTPase"/>
</dbReference>
<evidence type="ECO:0000256" key="3">
    <source>
        <dbReference type="ARBA" id="ARBA00022840"/>
    </source>
</evidence>
<dbReference type="InterPro" id="IPR003439">
    <property type="entry name" value="ABC_transporter-like_ATP-bd"/>
</dbReference>
<keyword evidence="6" id="KW-1185">Reference proteome</keyword>
<evidence type="ECO:0000313" key="5">
    <source>
        <dbReference type="EMBL" id="SMP70676.1"/>
    </source>
</evidence>
<dbReference type="EMBL" id="FXUG01000013">
    <property type="protein sequence ID" value="SMP70676.1"/>
    <property type="molecule type" value="Genomic_DNA"/>
</dbReference>
<accession>A0ABY1QGK8</accession>
<reference evidence="5 6" key="1">
    <citation type="submission" date="2017-05" db="EMBL/GenBank/DDBJ databases">
        <authorList>
            <person name="Varghese N."/>
            <person name="Submissions S."/>
        </authorList>
    </citation>
    <scope>NUCLEOTIDE SEQUENCE [LARGE SCALE GENOMIC DNA]</scope>
    <source>
        <strain evidence="5 6">DSM 25457</strain>
    </source>
</reference>
<keyword evidence="1" id="KW-0813">Transport</keyword>
<dbReference type="InterPro" id="IPR050093">
    <property type="entry name" value="ABC_SmlMolc_Importer"/>
</dbReference>
<comment type="caution">
    <text evidence="5">The sequence shown here is derived from an EMBL/GenBank/DDBJ whole genome shotgun (WGS) entry which is preliminary data.</text>
</comment>
<dbReference type="PANTHER" id="PTHR42781">
    <property type="entry name" value="SPERMIDINE/PUTRESCINE IMPORT ATP-BINDING PROTEIN POTA"/>
    <property type="match status" value="1"/>
</dbReference>
<dbReference type="SMART" id="SM00382">
    <property type="entry name" value="AAA"/>
    <property type="match status" value="1"/>
</dbReference>
<evidence type="ECO:0000313" key="6">
    <source>
        <dbReference type="Proteomes" id="UP001158067"/>
    </source>
</evidence>
<dbReference type="SUPFAM" id="SSF52540">
    <property type="entry name" value="P-loop containing nucleoside triphosphate hydrolases"/>
    <property type="match status" value="1"/>
</dbReference>
<sequence>MIELRSVGIQIGDFRLDDISLIVPRGHYAALMGPTGQGKTTILESICGLRQIQTGSVLLHGVDVTNWLPGDRQVGYVPQDLGLFPKLSVREHFAFAMKLRKQKRQAIRDRCHELAELLGLSHLLDRTVHGLSGGESQRVALGRALSFRPPVLVLDEPFSALDKATRAEMRAILKEVKRTTETTVLHVTHNQDEATALADHHFELHDGSIVVR</sequence>
<evidence type="ECO:0000256" key="2">
    <source>
        <dbReference type="ARBA" id="ARBA00022741"/>
    </source>
</evidence>
<dbReference type="PROSITE" id="PS50893">
    <property type="entry name" value="ABC_TRANSPORTER_2"/>
    <property type="match status" value="1"/>
</dbReference>
<dbReference type="InterPro" id="IPR003593">
    <property type="entry name" value="AAA+_ATPase"/>
</dbReference>
<keyword evidence="2" id="KW-0547">Nucleotide-binding</keyword>
<proteinExistence type="predicted"/>
<dbReference type="PANTHER" id="PTHR42781:SF4">
    <property type="entry name" value="SPERMIDINE_PUTRESCINE IMPORT ATP-BINDING PROTEIN POTA"/>
    <property type="match status" value="1"/>
</dbReference>
<keyword evidence="3" id="KW-0067">ATP-binding</keyword>
<evidence type="ECO:0000256" key="1">
    <source>
        <dbReference type="ARBA" id="ARBA00022448"/>
    </source>
</evidence>
<dbReference type="Pfam" id="PF00005">
    <property type="entry name" value="ABC_tran"/>
    <property type="match status" value="1"/>
</dbReference>
<name>A0ABY1QGK8_9BACT</name>
<protein>
    <submittedName>
        <fullName evidence="5">ABC transporter</fullName>
    </submittedName>
</protein>
<evidence type="ECO:0000259" key="4">
    <source>
        <dbReference type="PROSITE" id="PS50893"/>
    </source>
</evidence>
<feature type="domain" description="ABC transporter" evidence="4">
    <location>
        <begin position="2"/>
        <end position="211"/>
    </location>
</feature>
<gene>
    <name evidence="5" type="ORF">SAMN06265222_113107</name>
</gene>
<dbReference type="InterPro" id="IPR017871">
    <property type="entry name" value="ABC_transporter-like_CS"/>
</dbReference>